<feature type="compositionally biased region" description="Acidic residues" evidence="17">
    <location>
        <begin position="116"/>
        <end position="127"/>
    </location>
</feature>
<sequence length="731" mass="79191">MAPGQGHHHSTLWRDTHAFYLLSPLRGFLSRAWSRLRGPGPPEPWRVEAVIGADQVEAGLELDTKDALATPYILCGRHPQRDVEDSGVPEDKGEADQVPCLGLKANSSPETWGLSDGDDEEYCEEEGNSVPREQGREFKDGQPAHLSPVLLIRSLQNSDRNTGEEAAEEEGVGHHEGVTEFSYPSPHWEGCPAVEEAEDGETVKKEVPGASPSPISPGFKPSSWVSCPGEKEDQTTEEKGTENKGAREASISPASSGSNPKIWECCLGEASKEKGDTAGEGGDPEPGALVPAQRSLCRAFDCEPSKKNTEKEEEVSALGVAEKEGGAESPSIPLTCASVRAWVFQTGEDTEDEDSDSGSAEKEGEADSSSSTPTTSAFLKAWVYRPGEDTEDEDDKDSDLGSAEEEGETEAPSSVSSTNAFLKAWVYRPGEDTEDEDDEDSDLGSAEEEGETEAPSSIPPTSAFLKAWVYRPGEDKEDEDDEDSDLGSDEEEGETEAPSSTPPTSAFLKAWVYQPGEDTEEEDECEKHEDRLDDSEAGEGGEAADSDSYPSLLDQSIPLRGWICRLGKEAEEEAAIKKRKEAEPCPLQVAIYLPGEKPPPPWAAPKLPLRLQRRLKLSEAPAQVSDPETPLKARKVRFSEKVTVHLLAVWAGPAQAARRGPWEQLARDRSRFARRIARAQEELGPCLTPASRATAWARLGNPLSFLSPVPAPTQLLPPPCDPSETPPRPRP</sequence>
<dbReference type="GO" id="GO:0034976">
    <property type="term" value="P:response to endoplasmic reticulum stress"/>
    <property type="evidence" value="ECO:0007669"/>
    <property type="project" value="TreeGrafter"/>
</dbReference>
<evidence type="ECO:0000313" key="19">
    <source>
        <dbReference type="Ensembl" id="ENSCCNP00000022923.1"/>
    </source>
</evidence>
<feature type="compositionally biased region" description="Basic and acidic residues" evidence="17">
    <location>
        <begin position="133"/>
        <end position="142"/>
    </location>
</feature>
<organism evidence="19">
    <name type="scientific">Castor canadensis</name>
    <name type="common">American beaver</name>
    <dbReference type="NCBI Taxonomy" id="51338"/>
    <lineage>
        <taxon>Eukaryota</taxon>
        <taxon>Metazoa</taxon>
        <taxon>Chordata</taxon>
        <taxon>Craniata</taxon>
        <taxon>Vertebrata</taxon>
        <taxon>Euteleostomi</taxon>
        <taxon>Mammalia</taxon>
        <taxon>Eutheria</taxon>
        <taxon>Euarchontoglires</taxon>
        <taxon>Glires</taxon>
        <taxon>Rodentia</taxon>
        <taxon>Castorimorpha</taxon>
        <taxon>Castoridae</taxon>
        <taxon>Castor</taxon>
    </lineage>
</organism>
<evidence type="ECO:0000256" key="9">
    <source>
        <dbReference type="ARBA" id="ARBA00022843"/>
    </source>
</evidence>
<evidence type="ECO:0000256" key="13">
    <source>
        <dbReference type="ARBA" id="ARBA00023136"/>
    </source>
</evidence>
<comment type="similarity">
    <text evidence="3">Belongs to the PPP1R15 family.</text>
</comment>
<evidence type="ECO:0000256" key="2">
    <source>
        <dbReference type="ARBA" id="ARBA00004570"/>
    </source>
</evidence>
<keyword evidence="10" id="KW-0810">Translation regulation</keyword>
<dbReference type="AlphaFoldDB" id="A0A8C0XAU8"/>
<dbReference type="GO" id="GO:0005789">
    <property type="term" value="C:endoplasmic reticulum membrane"/>
    <property type="evidence" value="ECO:0007669"/>
    <property type="project" value="UniProtKB-SubCell"/>
</dbReference>
<evidence type="ECO:0000256" key="14">
    <source>
        <dbReference type="ARBA" id="ARBA00040008"/>
    </source>
</evidence>
<evidence type="ECO:0000256" key="3">
    <source>
        <dbReference type="ARBA" id="ARBA00010161"/>
    </source>
</evidence>
<keyword evidence="11" id="KW-0346">Stress response</keyword>
<evidence type="ECO:0000256" key="1">
    <source>
        <dbReference type="ARBA" id="ARBA00004397"/>
    </source>
</evidence>
<evidence type="ECO:0000256" key="11">
    <source>
        <dbReference type="ARBA" id="ARBA00023016"/>
    </source>
</evidence>
<evidence type="ECO:0000256" key="17">
    <source>
        <dbReference type="SAM" id="MobiDB-lite"/>
    </source>
</evidence>
<dbReference type="PANTHER" id="PTHR16489">
    <property type="entry name" value="GH11727P"/>
    <property type="match status" value="1"/>
</dbReference>
<keyword evidence="13" id="KW-0472">Membrane</keyword>
<feature type="domain" description="Protein phosphatase 1 regulatory subunit 15A/B C-terminal" evidence="18">
    <location>
        <begin position="628"/>
        <end position="698"/>
    </location>
</feature>
<dbReference type="GO" id="GO:0006915">
    <property type="term" value="P:apoptotic process"/>
    <property type="evidence" value="ECO:0007669"/>
    <property type="project" value="UniProtKB-KW"/>
</dbReference>
<dbReference type="Proteomes" id="UP001732720">
    <property type="component" value="Chromosome 16"/>
</dbReference>
<keyword evidence="20" id="KW-1185">Reference proteome</keyword>
<dbReference type="GO" id="GO:0006417">
    <property type="term" value="P:regulation of translation"/>
    <property type="evidence" value="ECO:0007669"/>
    <property type="project" value="UniProtKB-KW"/>
</dbReference>
<dbReference type="InterPro" id="IPR019523">
    <property type="entry name" value="Prot_Pase1_reg-su15A/B_C"/>
</dbReference>
<dbReference type="GO" id="GO:0000164">
    <property type="term" value="C:protein phosphatase type 1 complex"/>
    <property type="evidence" value="ECO:0007669"/>
    <property type="project" value="TreeGrafter"/>
</dbReference>
<keyword evidence="7" id="KW-1000">Mitochondrion outer membrane</keyword>
<dbReference type="RefSeq" id="XP_020013641.1">
    <property type="nucleotide sequence ID" value="XM_020158052.1"/>
</dbReference>
<evidence type="ECO:0000256" key="10">
    <source>
        <dbReference type="ARBA" id="ARBA00022845"/>
    </source>
</evidence>
<keyword evidence="9" id="KW-0832">Ubl conjugation</keyword>
<dbReference type="InterPro" id="IPR051254">
    <property type="entry name" value="PPP1R15"/>
</dbReference>
<evidence type="ECO:0000256" key="5">
    <source>
        <dbReference type="ARBA" id="ARBA00022703"/>
    </source>
</evidence>
<dbReference type="GeneID" id="109682680"/>
<proteinExistence type="inferred from homology"/>
<keyword evidence="6" id="KW-0677">Repeat</keyword>
<dbReference type="GO" id="GO:0005741">
    <property type="term" value="C:mitochondrial outer membrane"/>
    <property type="evidence" value="ECO:0007669"/>
    <property type="project" value="UniProtKB-SubCell"/>
</dbReference>
<feature type="region of interest" description="Disordered" evidence="17">
    <location>
        <begin position="80"/>
        <end position="553"/>
    </location>
</feature>
<gene>
    <name evidence="19 21" type="primary">Ppp1r15a</name>
</gene>
<feature type="region of interest" description="Disordered" evidence="17">
    <location>
        <begin position="708"/>
        <end position="731"/>
    </location>
</feature>
<keyword evidence="8" id="KW-0256">Endoplasmic reticulum</keyword>
<accession>A0A8C0XAU8</accession>
<dbReference type="GO" id="GO:0019888">
    <property type="term" value="F:protein phosphatase regulator activity"/>
    <property type="evidence" value="ECO:0007669"/>
    <property type="project" value="TreeGrafter"/>
</dbReference>
<evidence type="ECO:0000259" key="18">
    <source>
        <dbReference type="Pfam" id="PF10488"/>
    </source>
</evidence>
<feature type="compositionally biased region" description="Acidic residues" evidence="17">
    <location>
        <begin position="532"/>
        <end position="545"/>
    </location>
</feature>
<reference evidence="19" key="1">
    <citation type="submission" date="2023-09" db="UniProtKB">
        <authorList>
            <consortium name="Ensembl"/>
        </authorList>
    </citation>
    <scope>IDENTIFICATION</scope>
</reference>
<keyword evidence="4" id="KW-0597">Phosphoprotein</keyword>
<dbReference type="Ensembl" id="ENSCCNT00000029336.1">
    <property type="protein sequence ID" value="ENSCCNP00000022923.1"/>
    <property type="gene ID" value="ENSCCNG00000022555.1"/>
</dbReference>
<comment type="subcellular location">
    <subcellularLocation>
        <location evidence="1">Endoplasmic reticulum membrane</location>
        <topology evidence="1">Peripheral membrane protein</topology>
        <orientation evidence="1">Cytoplasmic side</orientation>
    </subcellularLocation>
    <subcellularLocation>
        <location evidence="2">Mitochondrion outer membrane</location>
        <topology evidence="2">Peripheral membrane protein</topology>
        <orientation evidence="2">Cytoplasmic side</orientation>
    </subcellularLocation>
</comment>
<dbReference type="Pfam" id="PF10488">
    <property type="entry name" value="PP1c_bdg"/>
    <property type="match status" value="1"/>
</dbReference>
<evidence type="ECO:0000256" key="8">
    <source>
        <dbReference type="ARBA" id="ARBA00022824"/>
    </source>
</evidence>
<reference evidence="21" key="2">
    <citation type="submission" date="2025-04" db="UniProtKB">
        <authorList>
            <consortium name="RefSeq"/>
        </authorList>
    </citation>
    <scope>IDENTIFICATION</scope>
    <source>
        <tissue evidence="21">Leukocyte</tissue>
    </source>
</reference>
<evidence type="ECO:0000256" key="4">
    <source>
        <dbReference type="ARBA" id="ARBA00022553"/>
    </source>
</evidence>
<feature type="compositionally biased region" description="Acidic residues" evidence="17">
    <location>
        <begin position="475"/>
        <end position="495"/>
    </location>
</feature>
<keyword evidence="12" id="KW-0496">Mitochondrion</keyword>
<evidence type="ECO:0000256" key="15">
    <source>
        <dbReference type="ARBA" id="ARBA00042438"/>
    </source>
</evidence>
<evidence type="ECO:0000313" key="21">
    <source>
        <dbReference type="RefSeq" id="XP_020013641.1"/>
    </source>
</evidence>
<evidence type="ECO:0000256" key="6">
    <source>
        <dbReference type="ARBA" id="ARBA00022737"/>
    </source>
</evidence>
<feature type="compositionally biased region" description="Basic and acidic residues" evidence="17">
    <location>
        <begin position="80"/>
        <end position="95"/>
    </location>
</feature>
<evidence type="ECO:0000313" key="20">
    <source>
        <dbReference type="Proteomes" id="UP001732720"/>
    </source>
</evidence>
<feature type="compositionally biased region" description="Low complexity" evidence="17">
    <location>
        <begin position="496"/>
        <end position="505"/>
    </location>
</feature>
<evidence type="ECO:0000256" key="12">
    <source>
        <dbReference type="ARBA" id="ARBA00023128"/>
    </source>
</evidence>
<dbReference type="OrthoDB" id="5976067at2759"/>
<comment type="subunit">
    <text evidence="16">Interacts with PPP1CA. Interacts with EIF2S1. Interacts with PCNA. Interacts with LYN and KMT2A/MLL1. Interacts with PPP1R1A and SMARCB1. Interacts with SMAD7. Interacts with BAG1. Interacts with NOX4.</text>
</comment>
<protein>
    <recommendedName>
        <fullName evidence="14">Protein phosphatase 1 regulatory subunit 15A</fullName>
    </recommendedName>
    <alternativeName>
        <fullName evidence="15">Growth arrest and DNA damage-inducible protein GADD34</fullName>
    </alternativeName>
</protein>
<feature type="compositionally biased region" description="Pro residues" evidence="17">
    <location>
        <begin position="709"/>
        <end position="731"/>
    </location>
</feature>
<feature type="compositionally biased region" description="Basic and acidic residues" evidence="17">
    <location>
        <begin position="229"/>
        <end position="247"/>
    </location>
</feature>
<dbReference type="CTD" id="23645"/>
<feature type="compositionally biased region" description="Polar residues" evidence="17">
    <location>
        <begin position="411"/>
        <end position="420"/>
    </location>
</feature>
<evidence type="ECO:0000256" key="16">
    <source>
        <dbReference type="ARBA" id="ARBA00047011"/>
    </source>
</evidence>
<evidence type="ECO:0000256" key="7">
    <source>
        <dbReference type="ARBA" id="ARBA00022787"/>
    </source>
</evidence>
<feature type="compositionally biased region" description="Basic and acidic residues" evidence="17">
    <location>
        <begin position="300"/>
        <end position="310"/>
    </location>
</feature>
<dbReference type="PANTHER" id="PTHR16489:SF14">
    <property type="entry name" value="PROTEIN PHOSPHATASE 1 REGULATORY SUBUNIT 15A"/>
    <property type="match status" value="1"/>
</dbReference>
<name>A0A8C0XAU8_CASCN</name>
<dbReference type="KEGG" id="ccan:109682680"/>
<feature type="compositionally biased region" description="Acidic residues" evidence="17">
    <location>
        <begin position="389"/>
        <end position="409"/>
    </location>
</feature>
<feature type="compositionally biased region" description="Acidic residues" evidence="17">
    <location>
        <begin position="432"/>
        <end position="452"/>
    </location>
</feature>
<keyword evidence="5" id="KW-0053">Apoptosis</keyword>